<proteinExistence type="predicted"/>
<evidence type="ECO:0000256" key="1">
    <source>
        <dbReference type="ARBA" id="ARBA00022741"/>
    </source>
</evidence>
<dbReference type="SMART" id="SM00796">
    <property type="entry name" value="AHS1"/>
    <property type="match status" value="1"/>
</dbReference>
<dbReference type="Gene3D" id="2.40.100.10">
    <property type="entry name" value="Cyclophilin-like"/>
    <property type="match status" value="1"/>
</dbReference>
<evidence type="ECO:0000313" key="6">
    <source>
        <dbReference type="Proteomes" id="UP001168537"/>
    </source>
</evidence>
<evidence type="ECO:0000256" key="3">
    <source>
        <dbReference type="ARBA" id="ARBA00022840"/>
    </source>
</evidence>
<keyword evidence="6" id="KW-1185">Reference proteome</keyword>
<evidence type="ECO:0000313" key="5">
    <source>
        <dbReference type="EMBL" id="MDN4163106.1"/>
    </source>
</evidence>
<dbReference type="RefSeq" id="WP_300962322.1">
    <property type="nucleotide sequence ID" value="NZ_JAUHJR010000009.1"/>
</dbReference>
<organism evidence="5 6">
    <name type="scientific">Nocardioides abyssi</name>
    <dbReference type="NCBI Taxonomy" id="3058370"/>
    <lineage>
        <taxon>Bacteria</taxon>
        <taxon>Bacillati</taxon>
        <taxon>Actinomycetota</taxon>
        <taxon>Actinomycetes</taxon>
        <taxon>Propionibacteriales</taxon>
        <taxon>Nocardioidaceae</taxon>
        <taxon>Nocardioides</taxon>
    </lineage>
</organism>
<keyword evidence="2 5" id="KW-0378">Hydrolase</keyword>
<dbReference type="InterPro" id="IPR003833">
    <property type="entry name" value="CT_C_D"/>
</dbReference>
<dbReference type="InterPro" id="IPR029000">
    <property type="entry name" value="Cyclophilin-like_dom_sf"/>
</dbReference>
<sequence>MSVRARPVGPSAVLVDVAGPGEALALAAWVRDRSLPVVEVVPAAATVLLDGVDPAAVLPALAAWEPTAEAPTGGLVEVSVTYDGEDLDAVADAWGTTVAEVVERHAALTFVSAFCGFAPGFAYLAGLPDELSVPRLDSPRPRVPAGSVALAGTWCGVYPTASPGGWRIIGRTDVGLWDTRREPPALLPPGTRVRFVPA</sequence>
<feature type="domain" description="Carboxyltransferase" evidence="4">
    <location>
        <begin position="3"/>
        <end position="187"/>
    </location>
</feature>
<dbReference type="EMBL" id="JAUHJR010000009">
    <property type="protein sequence ID" value="MDN4163106.1"/>
    <property type="molecule type" value="Genomic_DNA"/>
</dbReference>
<dbReference type="PANTHER" id="PTHR34698">
    <property type="entry name" value="5-OXOPROLINASE SUBUNIT B"/>
    <property type="match status" value="1"/>
</dbReference>
<dbReference type="Pfam" id="PF02682">
    <property type="entry name" value="CT_C_D"/>
    <property type="match status" value="1"/>
</dbReference>
<accession>A0ABT8EYR6</accession>
<comment type="caution">
    <text evidence="5">The sequence shown here is derived from an EMBL/GenBank/DDBJ whole genome shotgun (WGS) entry which is preliminary data.</text>
</comment>
<keyword evidence="3" id="KW-0067">ATP-binding</keyword>
<protein>
    <submittedName>
        <fullName evidence="5">Allophanate hydrolase subunit 1</fullName>
    </submittedName>
</protein>
<dbReference type="Proteomes" id="UP001168537">
    <property type="component" value="Unassembled WGS sequence"/>
</dbReference>
<dbReference type="Gene3D" id="3.30.1360.40">
    <property type="match status" value="1"/>
</dbReference>
<name>A0ABT8EYR6_9ACTN</name>
<reference evidence="5" key="1">
    <citation type="submission" date="2023-06" db="EMBL/GenBank/DDBJ databases">
        <title>Draft genome sequence of Nocardioides sp. SOB72.</title>
        <authorList>
            <person name="Zhang G."/>
        </authorList>
    </citation>
    <scope>NUCLEOTIDE SEQUENCE</scope>
    <source>
        <strain evidence="5">SOB72</strain>
    </source>
</reference>
<dbReference type="SUPFAM" id="SSF50891">
    <property type="entry name" value="Cyclophilin-like"/>
    <property type="match status" value="1"/>
</dbReference>
<evidence type="ECO:0000259" key="4">
    <source>
        <dbReference type="SMART" id="SM00796"/>
    </source>
</evidence>
<dbReference type="GO" id="GO:0016787">
    <property type="term" value="F:hydrolase activity"/>
    <property type="evidence" value="ECO:0007669"/>
    <property type="project" value="UniProtKB-KW"/>
</dbReference>
<dbReference type="InterPro" id="IPR010016">
    <property type="entry name" value="PxpB"/>
</dbReference>
<gene>
    <name evidence="5" type="ORF">QWY29_17180</name>
</gene>
<evidence type="ECO:0000256" key="2">
    <source>
        <dbReference type="ARBA" id="ARBA00022801"/>
    </source>
</evidence>
<dbReference type="PANTHER" id="PTHR34698:SF2">
    <property type="entry name" value="5-OXOPROLINASE SUBUNIT B"/>
    <property type="match status" value="1"/>
</dbReference>
<keyword evidence="1" id="KW-0547">Nucleotide-binding</keyword>